<gene>
    <name evidence="3" type="ORF">GCM10011410_15500</name>
</gene>
<dbReference type="AlphaFoldDB" id="A0A916U885"/>
<dbReference type="InterPro" id="IPR036291">
    <property type="entry name" value="NAD(P)-bd_dom_sf"/>
</dbReference>
<dbReference type="Pfam" id="PF00106">
    <property type="entry name" value="adh_short"/>
    <property type="match status" value="1"/>
</dbReference>
<dbReference type="PANTHER" id="PTHR44196">
    <property type="entry name" value="DEHYDROGENASE/REDUCTASE SDR FAMILY MEMBER 7B"/>
    <property type="match status" value="1"/>
</dbReference>
<dbReference type="PRINTS" id="PR00081">
    <property type="entry name" value="GDHRDH"/>
</dbReference>
<accession>A0A916U885</accession>
<sequence length="224" mass="24071">MPSALITGASRGLGAAIAQEIESTHHILLGGRDAAALHPLVDHLPDAEPWVADLTDFDAVTAAAESIDELSVLVHNAGRATIGRVDSTPLSEWKTMFDLNLFAAVHLTQQLLPALRKAGGHVVFINSGAGLRVNEQWSAYAASKFALKAFADGLRVEEPGLRVTSIFPGRIDTDMQRSIVACEGQEYDPDRFLKPATVARAVGHAIRTPEDAHPTDVILRPFNK</sequence>
<dbReference type="NCBIfam" id="NF006073">
    <property type="entry name" value="PRK08219.1"/>
    <property type="match status" value="1"/>
</dbReference>
<keyword evidence="4" id="KW-1185">Reference proteome</keyword>
<proteinExistence type="inferred from homology"/>
<reference evidence="3" key="1">
    <citation type="journal article" date="2014" name="Int. J. Syst. Evol. Microbiol.">
        <title>Complete genome sequence of Corynebacterium casei LMG S-19264T (=DSM 44701T), isolated from a smear-ripened cheese.</title>
        <authorList>
            <consortium name="US DOE Joint Genome Institute (JGI-PGF)"/>
            <person name="Walter F."/>
            <person name="Albersmeier A."/>
            <person name="Kalinowski J."/>
            <person name="Ruckert C."/>
        </authorList>
    </citation>
    <scope>NUCLEOTIDE SEQUENCE</scope>
    <source>
        <strain evidence="3">CGMCC 1.15478</strain>
    </source>
</reference>
<dbReference type="GO" id="GO:0016020">
    <property type="term" value="C:membrane"/>
    <property type="evidence" value="ECO:0007669"/>
    <property type="project" value="TreeGrafter"/>
</dbReference>
<dbReference type="CDD" id="cd05233">
    <property type="entry name" value="SDR_c"/>
    <property type="match status" value="1"/>
</dbReference>
<evidence type="ECO:0000313" key="4">
    <source>
        <dbReference type="Proteomes" id="UP000641514"/>
    </source>
</evidence>
<dbReference type="EMBL" id="BMJH01000001">
    <property type="protein sequence ID" value="GGC63955.1"/>
    <property type="molecule type" value="Genomic_DNA"/>
</dbReference>
<protein>
    <submittedName>
        <fullName evidence="3">Short chain dehydrogenase</fullName>
    </submittedName>
</protein>
<name>A0A916U885_9ACTN</name>
<dbReference type="SUPFAM" id="SSF51735">
    <property type="entry name" value="NAD(P)-binding Rossmann-fold domains"/>
    <property type="match status" value="1"/>
</dbReference>
<dbReference type="PANTHER" id="PTHR44196:SF1">
    <property type="entry name" value="DEHYDROGENASE_REDUCTASE SDR FAMILY MEMBER 7B"/>
    <property type="match status" value="1"/>
</dbReference>
<evidence type="ECO:0000313" key="3">
    <source>
        <dbReference type="EMBL" id="GGC63955.1"/>
    </source>
</evidence>
<dbReference type="PROSITE" id="PS00061">
    <property type="entry name" value="ADH_SHORT"/>
    <property type="match status" value="1"/>
</dbReference>
<dbReference type="RefSeq" id="WP_188672293.1">
    <property type="nucleotide sequence ID" value="NZ_BMJH01000001.1"/>
</dbReference>
<organism evidence="3 4">
    <name type="scientific">Hoyosella rhizosphaerae</name>
    <dbReference type="NCBI Taxonomy" id="1755582"/>
    <lineage>
        <taxon>Bacteria</taxon>
        <taxon>Bacillati</taxon>
        <taxon>Actinomycetota</taxon>
        <taxon>Actinomycetes</taxon>
        <taxon>Mycobacteriales</taxon>
        <taxon>Hoyosellaceae</taxon>
        <taxon>Hoyosella</taxon>
    </lineage>
</organism>
<evidence type="ECO:0000256" key="2">
    <source>
        <dbReference type="ARBA" id="ARBA00023002"/>
    </source>
</evidence>
<dbReference type="Gene3D" id="3.40.50.720">
    <property type="entry name" value="NAD(P)-binding Rossmann-like Domain"/>
    <property type="match status" value="1"/>
</dbReference>
<comment type="similarity">
    <text evidence="1">Belongs to the short-chain dehydrogenases/reductases (SDR) family.</text>
</comment>
<dbReference type="GO" id="GO:0016491">
    <property type="term" value="F:oxidoreductase activity"/>
    <property type="evidence" value="ECO:0007669"/>
    <property type="project" value="UniProtKB-KW"/>
</dbReference>
<keyword evidence="2" id="KW-0560">Oxidoreductase</keyword>
<dbReference type="InterPro" id="IPR002347">
    <property type="entry name" value="SDR_fam"/>
</dbReference>
<dbReference type="InterPro" id="IPR020904">
    <property type="entry name" value="Sc_DH/Rdtase_CS"/>
</dbReference>
<reference evidence="3" key="2">
    <citation type="submission" date="2020-09" db="EMBL/GenBank/DDBJ databases">
        <authorList>
            <person name="Sun Q."/>
            <person name="Zhou Y."/>
        </authorList>
    </citation>
    <scope>NUCLEOTIDE SEQUENCE</scope>
    <source>
        <strain evidence="3">CGMCC 1.15478</strain>
    </source>
</reference>
<evidence type="ECO:0000256" key="1">
    <source>
        <dbReference type="ARBA" id="ARBA00006484"/>
    </source>
</evidence>
<dbReference type="Proteomes" id="UP000641514">
    <property type="component" value="Unassembled WGS sequence"/>
</dbReference>
<comment type="caution">
    <text evidence="3">The sequence shown here is derived from an EMBL/GenBank/DDBJ whole genome shotgun (WGS) entry which is preliminary data.</text>
</comment>